<proteinExistence type="predicted"/>
<dbReference type="RefSeq" id="WP_126822049.1">
    <property type="nucleotide sequence ID" value="NZ_JBHLWU010000001.1"/>
</dbReference>
<evidence type="ECO:0000313" key="4">
    <source>
        <dbReference type="EMBL" id="RSU07938.1"/>
    </source>
</evidence>
<evidence type="ECO:0000313" key="5">
    <source>
        <dbReference type="Proteomes" id="UP000288669"/>
    </source>
</evidence>
<protein>
    <recommendedName>
        <fullName evidence="3">AB hydrolase-1 domain-containing protein</fullName>
    </recommendedName>
</protein>
<accession>A0A430AIS7</accession>
<dbReference type="InterPro" id="IPR012354">
    <property type="entry name" value="Esterase_lipase"/>
</dbReference>
<sequence>MVQVKLPTTLYFKQIHKKKAVLLLHAYSGSPNDVRMLARKLEKEEYAVYVPLLLGHGTLNPSDILRFTPEDWWGQVKQSMHFLIEEGYQKITVFGLSMGGIFAMRTLEQFSECSAGGCFCSPLFPDTKQAILPNFLSYCETVLRYQKKTPDEITNFIQSIKPAAQSQLRQIQLFAGQTAASLAEIQQPVFLAQAGKDKMIDPDAVKEIKQALTHTQTVLKMYPESGHVLTVDKAHHQLENDVVTFLAQL</sequence>
<evidence type="ECO:0000256" key="2">
    <source>
        <dbReference type="PIRSR" id="PIRSR017388-1"/>
    </source>
</evidence>
<evidence type="ECO:0000259" key="3">
    <source>
        <dbReference type="Pfam" id="PF12697"/>
    </source>
</evidence>
<dbReference type="Gene3D" id="3.40.50.1820">
    <property type="entry name" value="alpha/beta hydrolase"/>
    <property type="match status" value="1"/>
</dbReference>
<dbReference type="InterPro" id="IPR029058">
    <property type="entry name" value="AB_hydrolase_fold"/>
</dbReference>
<dbReference type="GO" id="GO:0052689">
    <property type="term" value="F:carboxylic ester hydrolase activity"/>
    <property type="evidence" value="ECO:0007669"/>
    <property type="project" value="InterPro"/>
</dbReference>
<reference evidence="4 5" key="1">
    <citation type="submission" date="2017-05" db="EMBL/GenBank/DDBJ databases">
        <title>Vagococcus spp. assemblies.</title>
        <authorList>
            <person name="Gulvik C.A."/>
        </authorList>
    </citation>
    <scope>NUCLEOTIDE SEQUENCE [LARGE SCALE GENOMIC DNA]</scope>
    <source>
        <strain evidence="4 5">DSM 24756</strain>
    </source>
</reference>
<evidence type="ECO:0000256" key="1">
    <source>
        <dbReference type="ARBA" id="ARBA00022801"/>
    </source>
</evidence>
<comment type="caution">
    <text evidence="4">The sequence shown here is derived from an EMBL/GenBank/DDBJ whole genome shotgun (WGS) entry which is preliminary data.</text>
</comment>
<dbReference type="InterPro" id="IPR050266">
    <property type="entry name" value="AB_hydrolase_sf"/>
</dbReference>
<organism evidence="4 5">
    <name type="scientific">Vagococcus entomophilus</name>
    <dbReference type="NCBI Taxonomy" id="1160095"/>
    <lineage>
        <taxon>Bacteria</taxon>
        <taxon>Bacillati</taxon>
        <taxon>Bacillota</taxon>
        <taxon>Bacilli</taxon>
        <taxon>Lactobacillales</taxon>
        <taxon>Enterococcaceae</taxon>
        <taxon>Vagococcus</taxon>
    </lineage>
</organism>
<dbReference type="EMBL" id="NGJZ01000001">
    <property type="protein sequence ID" value="RSU07938.1"/>
    <property type="molecule type" value="Genomic_DNA"/>
</dbReference>
<dbReference type="SUPFAM" id="SSF53474">
    <property type="entry name" value="alpha/beta-Hydrolases"/>
    <property type="match status" value="1"/>
</dbReference>
<name>A0A430AIS7_9ENTE</name>
<dbReference type="InterPro" id="IPR000073">
    <property type="entry name" value="AB_hydrolase_1"/>
</dbReference>
<dbReference type="GO" id="GO:0016020">
    <property type="term" value="C:membrane"/>
    <property type="evidence" value="ECO:0007669"/>
    <property type="project" value="TreeGrafter"/>
</dbReference>
<feature type="active site" description="Charge relay system" evidence="2">
    <location>
        <position position="227"/>
    </location>
</feature>
<dbReference type="PIRSF" id="PIRSF017388">
    <property type="entry name" value="Esterase_lipase"/>
    <property type="match status" value="1"/>
</dbReference>
<dbReference type="OrthoDB" id="9800213at2"/>
<feature type="domain" description="AB hydrolase-1" evidence="3">
    <location>
        <begin position="21"/>
        <end position="233"/>
    </location>
</feature>
<dbReference type="Pfam" id="PF12697">
    <property type="entry name" value="Abhydrolase_6"/>
    <property type="match status" value="1"/>
</dbReference>
<dbReference type="AlphaFoldDB" id="A0A430AIS7"/>
<dbReference type="PANTHER" id="PTHR43798">
    <property type="entry name" value="MONOACYLGLYCEROL LIPASE"/>
    <property type="match status" value="1"/>
</dbReference>
<keyword evidence="1" id="KW-0378">Hydrolase</keyword>
<feature type="active site" description="Charge relay system" evidence="2">
    <location>
        <position position="197"/>
    </location>
</feature>
<feature type="active site" description="Nucleophile" evidence="2">
    <location>
        <position position="97"/>
    </location>
</feature>
<gene>
    <name evidence="4" type="ORF">CBF30_01480</name>
</gene>
<keyword evidence="5" id="KW-1185">Reference proteome</keyword>
<dbReference type="PANTHER" id="PTHR43798:SF31">
    <property type="entry name" value="AB HYDROLASE SUPERFAMILY PROTEIN YCLE"/>
    <property type="match status" value="1"/>
</dbReference>
<dbReference type="Proteomes" id="UP000288669">
    <property type="component" value="Unassembled WGS sequence"/>
</dbReference>